<feature type="region of interest" description="Disordered" evidence="1">
    <location>
        <begin position="1"/>
        <end position="27"/>
    </location>
</feature>
<dbReference type="Proteomes" id="UP000324800">
    <property type="component" value="Unassembled WGS sequence"/>
</dbReference>
<organism evidence="2 3">
    <name type="scientific">Streblomastix strix</name>
    <dbReference type="NCBI Taxonomy" id="222440"/>
    <lineage>
        <taxon>Eukaryota</taxon>
        <taxon>Metamonada</taxon>
        <taxon>Preaxostyla</taxon>
        <taxon>Oxymonadida</taxon>
        <taxon>Streblomastigidae</taxon>
        <taxon>Streblomastix</taxon>
    </lineage>
</organism>
<evidence type="ECO:0000256" key="1">
    <source>
        <dbReference type="SAM" id="MobiDB-lite"/>
    </source>
</evidence>
<proteinExistence type="predicted"/>
<feature type="compositionally biased region" description="Acidic residues" evidence="1">
    <location>
        <begin position="15"/>
        <end position="24"/>
    </location>
</feature>
<dbReference type="AlphaFoldDB" id="A0A5J4X112"/>
<gene>
    <name evidence="2" type="ORF">EZS28_004022</name>
</gene>
<name>A0A5J4X112_9EUKA</name>
<comment type="caution">
    <text evidence="2">The sequence shown here is derived from an EMBL/GenBank/DDBJ whole genome shotgun (WGS) entry which is preliminary data.</text>
</comment>
<accession>A0A5J4X112</accession>
<feature type="region of interest" description="Disordered" evidence="1">
    <location>
        <begin position="47"/>
        <end position="110"/>
    </location>
</feature>
<protein>
    <submittedName>
        <fullName evidence="2">Uncharacterized protein</fullName>
    </submittedName>
</protein>
<evidence type="ECO:0000313" key="2">
    <source>
        <dbReference type="EMBL" id="KAA6400446.1"/>
    </source>
</evidence>
<dbReference type="EMBL" id="SNRW01000560">
    <property type="protein sequence ID" value="KAA6400446.1"/>
    <property type="molecule type" value="Genomic_DNA"/>
</dbReference>
<reference evidence="2 3" key="1">
    <citation type="submission" date="2019-03" db="EMBL/GenBank/DDBJ databases">
        <title>Single cell metagenomics reveals metabolic interactions within the superorganism composed of flagellate Streblomastix strix and complex community of Bacteroidetes bacteria on its surface.</title>
        <authorList>
            <person name="Treitli S.C."/>
            <person name="Kolisko M."/>
            <person name="Husnik F."/>
            <person name="Keeling P."/>
            <person name="Hampl V."/>
        </authorList>
    </citation>
    <scope>NUCLEOTIDE SEQUENCE [LARGE SCALE GENOMIC DNA]</scope>
    <source>
        <strain evidence="2">ST1C</strain>
    </source>
</reference>
<evidence type="ECO:0000313" key="3">
    <source>
        <dbReference type="Proteomes" id="UP000324800"/>
    </source>
</evidence>
<sequence>MTVRLQNRNNQVDDNSNDEDDNDQLPDFCARPTFSFEQFVTAIDAASDNDTEYNGTQASFSVDEDQSSEIHASSDEQIFSEGQLPHFRKHNELENDSDIDSIAPREFEEK</sequence>